<accession>A0ABX0U0K4</accession>
<dbReference type="Gene3D" id="3.40.50.1010">
    <property type="entry name" value="5'-nuclease"/>
    <property type="match status" value="1"/>
</dbReference>
<name>A0ABX0U0K4_9SPHN</name>
<proteinExistence type="predicted"/>
<dbReference type="CDD" id="cd09872">
    <property type="entry name" value="PIN_Sll0205-like"/>
    <property type="match status" value="1"/>
</dbReference>
<dbReference type="Proteomes" id="UP000727456">
    <property type="component" value="Unassembled WGS sequence"/>
</dbReference>
<feature type="domain" description="PIN" evidence="1">
    <location>
        <begin position="4"/>
        <end position="120"/>
    </location>
</feature>
<dbReference type="InterPro" id="IPR041705">
    <property type="entry name" value="PIN_Sll0205"/>
</dbReference>
<dbReference type="InterPro" id="IPR002716">
    <property type="entry name" value="PIN_dom"/>
</dbReference>
<keyword evidence="3" id="KW-1185">Reference proteome</keyword>
<dbReference type="Pfam" id="PF01850">
    <property type="entry name" value="PIN"/>
    <property type="match status" value="1"/>
</dbReference>
<dbReference type="PANTHER" id="PTHR36173">
    <property type="entry name" value="RIBONUCLEASE VAPC16-RELATED"/>
    <property type="match status" value="1"/>
</dbReference>
<dbReference type="RefSeq" id="WP_167075034.1">
    <property type="nucleotide sequence ID" value="NZ_JAAOZC010000011.1"/>
</dbReference>
<comment type="caution">
    <text evidence="2">The sequence shown here is derived from an EMBL/GenBank/DDBJ whole genome shotgun (WGS) entry which is preliminary data.</text>
</comment>
<protein>
    <submittedName>
        <fullName evidence="2">PIN domain nuclease of toxin-antitoxin system</fullName>
    </submittedName>
</protein>
<evidence type="ECO:0000259" key="1">
    <source>
        <dbReference type="Pfam" id="PF01850"/>
    </source>
</evidence>
<dbReference type="InterPro" id="IPR052919">
    <property type="entry name" value="TA_system_RNase"/>
</dbReference>
<dbReference type="SUPFAM" id="SSF88723">
    <property type="entry name" value="PIN domain-like"/>
    <property type="match status" value="1"/>
</dbReference>
<sequence>MRLLLDTHALIWWIAGDERMRCRELIMDPANDKLVSAVSAMEIATKFRLGKLSEGALLATSFEAATASQGFIDLFLTPTHGRLAGSLPGTHGDPFDRMLAAQAILEGLTLVSSDTALDQFGVQRIW</sequence>
<reference evidence="2 3" key="1">
    <citation type="submission" date="2020-03" db="EMBL/GenBank/DDBJ databases">
        <title>Genomic Encyclopedia of Type Strains, Phase III (KMG-III): the genomes of soil and plant-associated and newly described type strains.</title>
        <authorList>
            <person name="Whitman W."/>
        </authorList>
    </citation>
    <scope>NUCLEOTIDE SEQUENCE [LARGE SCALE GENOMIC DNA]</scope>
    <source>
        <strain evidence="2 3">CECT 8804</strain>
    </source>
</reference>
<evidence type="ECO:0000313" key="2">
    <source>
        <dbReference type="EMBL" id="NIJ09416.1"/>
    </source>
</evidence>
<dbReference type="EMBL" id="JAAOZC010000011">
    <property type="protein sequence ID" value="NIJ09416.1"/>
    <property type="molecule type" value="Genomic_DNA"/>
</dbReference>
<evidence type="ECO:0000313" key="3">
    <source>
        <dbReference type="Proteomes" id="UP000727456"/>
    </source>
</evidence>
<dbReference type="InterPro" id="IPR029060">
    <property type="entry name" value="PIN-like_dom_sf"/>
</dbReference>
<organism evidence="2 3">
    <name type="scientific">Sphingomonas vulcanisoli</name>
    <dbReference type="NCBI Taxonomy" id="1658060"/>
    <lineage>
        <taxon>Bacteria</taxon>
        <taxon>Pseudomonadati</taxon>
        <taxon>Pseudomonadota</taxon>
        <taxon>Alphaproteobacteria</taxon>
        <taxon>Sphingomonadales</taxon>
        <taxon>Sphingomonadaceae</taxon>
        <taxon>Sphingomonas</taxon>
    </lineage>
</organism>
<dbReference type="PANTHER" id="PTHR36173:SF2">
    <property type="entry name" value="RIBONUCLEASE VAPC16"/>
    <property type="match status" value="1"/>
</dbReference>
<gene>
    <name evidence="2" type="ORF">FHS31_003048</name>
</gene>